<proteinExistence type="predicted"/>
<dbReference type="EMBL" id="ML119693">
    <property type="protein sequence ID" value="RPA79910.1"/>
    <property type="molecule type" value="Genomic_DNA"/>
</dbReference>
<evidence type="ECO:0000313" key="2">
    <source>
        <dbReference type="EMBL" id="RPA79910.1"/>
    </source>
</evidence>
<gene>
    <name evidence="2" type="ORF">BJ508DRAFT_307824</name>
</gene>
<feature type="compositionally biased region" description="Low complexity" evidence="1">
    <location>
        <begin position="113"/>
        <end position="125"/>
    </location>
</feature>
<organism evidence="2 3">
    <name type="scientific">Ascobolus immersus RN42</name>
    <dbReference type="NCBI Taxonomy" id="1160509"/>
    <lineage>
        <taxon>Eukaryota</taxon>
        <taxon>Fungi</taxon>
        <taxon>Dikarya</taxon>
        <taxon>Ascomycota</taxon>
        <taxon>Pezizomycotina</taxon>
        <taxon>Pezizomycetes</taxon>
        <taxon>Pezizales</taxon>
        <taxon>Ascobolaceae</taxon>
        <taxon>Ascobolus</taxon>
    </lineage>
</organism>
<feature type="compositionally biased region" description="Basic and acidic residues" evidence="1">
    <location>
        <begin position="49"/>
        <end position="65"/>
    </location>
</feature>
<name>A0A3N4I723_ASCIM</name>
<evidence type="ECO:0000256" key="1">
    <source>
        <dbReference type="SAM" id="MobiDB-lite"/>
    </source>
</evidence>
<feature type="region of interest" description="Disordered" evidence="1">
    <location>
        <begin position="45"/>
        <end position="73"/>
    </location>
</feature>
<reference evidence="2 3" key="1">
    <citation type="journal article" date="2018" name="Nat. Ecol. Evol.">
        <title>Pezizomycetes genomes reveal the molecular basis of ectomycorrhizal truffle lifestyle.</title>
        <authorList>
            <person name="Murat C."/>
            <person name="Payen T."/>
            <person name="Noel B."/>
            <person name="Kuo A."/>
            <person name="Morin E."/>
            <person name="Chen J."/>
            <person name="Kohler A."/>
            <person name="Krizsan K."/>
            <person name="Balestrini R."/>
            <person name="Da Silva C."/>
            <person name="Montanini B."/>
            <person name="Hainaut M."/>
            <person name="Levati E."/>
            <person name="Barry K.W."/>
            <person name="Belfiori B."/>
            <person name="Cichocki N."/>
            <person name="Clum A."/>
            <person name="Dockter R.B."/>
            <person name="Fauchery L."/>
            <person name="Guy J."/>
            <person name="Iotti M."/>
            <person name="Le Tacon F."/>
            <person name="Lindquist E.A."/>
            <person name="Lipzen A."/>
            <person name="Malagnac F."/>
            <person name="Mello A."/>
            <person name="Molinier V."/>
            <person name="Miyauchi S."/>
            <person name="Poulain J."/>
            <person name="Riccioni C."/>
            <person name="Rubini A."/>
            <person name="Sitrit Y."/>
            <person name="Splivallo R."/>
            <person name="Traeger S."/>
            <person name="Wang M."/>
            <person name="Zifcakova L."/>
            <person name="Wipf D."/>
            <person name="Zambonelli A."/>
            <person name="Paolocci F."/>
            <person name="Nowrousian M."/>
            <person name="Ottonello S."/>
            <person name="Baldrian P."/>
            <person name="Spatafora J.W."/>
            <person name="Henrissat B."/>
            <person name="Nagy L.G."/>
            <person name="Aury J.M."/>
            <person name="Wincker P."/>
            <person name="Grigoriev I.V."/>
            <person name="Bonfante P."/>
            <person name="Martin F.M."/>
        </authorList>
    </citation>
    <scope>NUCLEOTIDE SEQUENCE [LARGE SCALE GENOMIC DNA]</scope>
    <source>
        <strain evidence="2 3">RN42</strain>
    </source>
</reference>
<keyword evidence="3" id="KW-1185">Reference proteome</keyword>
<evidence type="ECO:0000313" key="3">
    <source>
        <dbReference type="Proteomes" id="UP000275078"/>
    </source>
</evidence>
<dbReference type="AlphaFoldDB" id="A0A3N4I723"/>
<protein>
    <submittedName>
        <fullName evidence="2">Uncharacterized protein</fullName>
    </submittedName>
</protein>
<sequence length="192" mass="22163">MHRLVELLQHTQSTYHLVNERVDLVSLYYPKAAVHTRTRASTSTRYFKRRADCQKHSARSNKGDEMISGQENKPANTGLHECIRSWLRVHANKARGDTSLRIQCEFKKDMTRSSTSTLRASSSSSKFQHPPDSVTVTRSYEENHCISERVYAQSKKRARRMRTSTSTLAFQKTYALRETLGTTRPRLKETLN</sequence>
<feature type="region of interest" description="Disordered" evidence="1">
    <location>
        <begin position="113"/>
        <end position="134"/>
    </location>
</feature>
<dbReference type="Proteomes" id="UP000275078">
    <property type="component" value="Unassembled WGS sequence"/>
</dbReference>
<accession>A0A3N4I723</accession>